<evidence type="ECO:0000256" key="3">
    <source>
        <dbReference type="ARBA" id="ARBA00048448"/>
    </source>
</evidence>
<dbReference type="Pfam" id="PF01593">
    <property type="entry name" value="Amino_oxidase"/>
    <property type="match status" value="1"/>
</dbReference>
<dbReference type="EC" id="1.4.3.4" evidence="2"/>
<dbReference type="OrthoDB" id="5046242at2759"/>
<dbReference type="Gene3D" id="3.50.50.60">
    <property type="entry name" value="FAD/NAD(P)-binding domain"/>
    <property type="match status" value="1"/>
</dbReference>
<dbReference type="InterPro" id="IPR002937">
    <property type="entry name" value="Amino_oxidase"/>
</dbReference>
<comment type="similarity">
    <text evidence="1">Belongs to the flavin monoamine oxidase family.</text>
</comment>
<comment type="caution">
    <text evidence="5">The sequence shown here is derived from an EMBL/GenBank/DDBJ whole genome shotgun (WGS) entry which is preliminary data.</text>
</comment>
<protein>
    <recommendedName>
        <fullName evidence="2">monoamine oxidase</fullName>
        <ecNumber evidence="2">1.4.3.4</ecNumber>
    </recommendedName>
</protein>
<dbReference type="Proteomes" id="UP000738349">
    <property type="component" value="Unassembled WGS sequence"/>
</dbReference>
<dbReference type="PANTHER" id="PTHR43563:SF14">
    <property type="entry name" value="AMINE OXIDASE"/>
    <property type="match status" value="1"/>
</dbReference>
<accession>A0A9P9F925</accession>
<comment type="catalytic activity">
    <reaction evidence="3">
        <text>a secondary aliphatic amine + O2 + H2O = a primary amine + an aldehyde + H2O2</text>
        <dbReference type="Rhea" id="RHEA:26414"/>
        <dbReference type="ChEBI" id="CHEBI:15377"/>
        <dbReference type="ChEBI" id="CHEBI:15379"/>
        <dbReference type="ChEBI" id="CHEBI:16240"/>
        <dbReference type="ChEBI" id="CHEBI:17478"/>
        <dbReference type="ChEBI" id="CHEBI:58855"/>
        <dbReference type="ChEBI" id="CHEBI:65296"/>
        <dbReference type="EC" id="1.4.3.4"/>
    </reaction>
</comment>
<dbReference type="InterPro" id="IPR050703">
    <property type="entry name" value="Flavin_MAO"/>
</dbReference>
<dbReference type="Pfam" id="PF13450">
    <property type="entry name" value="NAD_binding_8"/>
    <property type="match status" value="1"/>
</dbReference>
<dbReference type="PANTHER" id="PTHR43563">
    <property type="entry name" value="AMINE OXIDASE"/>
    <property type="match status" value="1"/>
</dbReference>
<keyword evidence="6" id="KW-1185">Reference proteome</keyword>
<evidence type="ECO:0000256" key="2">
    <source>
        <dbReference type="ARBA" id="ARBA00012804"/>
    </source>
</evidence>
<evidence type="ECO:0000313" key="6">
    <source>
        <dbReference type="Proteomes" id="UP000738349"/>
    </source>
</evidence>
<evidence type="ECO:0000313" key="5">
    <source>
        <dbReference type="EMBL" id="KAH7156449.1"/>
    </source>
</evidence>
<name>A0A9P9F925_9HYPO</name>
<proteinExistence type="inferred from homology"/>
<organism evidence="5 6">
    <name type="scientific">Dactylonectria macrodidyma</name>
    <dbReference type="NCBI Taxonomy" id="307937"/>
    <lineage>
        <taxon>Eukaryota</taxon>
        <taxon>Fungi</taxon>
        <taxon>Dikarya</taxon>
        <taxon>Ascomycota</taxon>
        <taxon>Pezizomycotina</taxon>
        <taxon>Sordariomycetes</taxon>
        <taxon>Hypocreomycetidae</taxon>
        <taxon>Hypocreales</taxon>
        <taxon>Nectriaceae</taxon>
        <taxon>Dactylonectria</taxon>
    </lineage>
</organism>
<evidence type="ECO:0000259" key="4">
    <source>
        <dbReference type="Pfam" id="PF01593"/>
    </source>
</evidence>
<dbReference type="GO" id="GO:0097621">
    <property type="term" value="F:monoamine oxidase activity"/>
    <property type="evidence" value="ECO:0007669"/>
    <property type="project" value="UniProtKB-EC"/>
</dbReference>
<evidence type="ECO:0000256" key="1">
    <source>
        <dbReference type="ARBA" id="ARBA00005995"/>
    </source>
</evidence>
<reference evidence="5" key="1">
    <citation type="journal article" date="2021" name="Nat. Commun.">
        <title>Genetic determinants of endophytism in the Arabidopsis root mycobiome.</title>
        <authorList>
            <person name="Mesny F."/>
            <person name="Miyauchi S."/>
            <person name="Thiergart T."/>
            <person name="Pickel B."/>
            <person name="Atanasova L."/>
            <person name="Karlsson M."/>
            <person name="Huettel B."/>
            <person name="Barry K.W."/>
            <person name="Haridas S."/>
            <person name="Chen C."/>
            <person name="Bauer D."/>
            <person name="Andreopoulos W."/>
            <person name="Pangilinan J."/>
            <person name="LaButti K."/>
            <person name="Riley R."/>
            <person name="Lipzen A."/>
            <person name="Clum A."/>
            <person name="Drula E."/>
            <person name="Henrissat B."/>
            <person name="Kohler A."/>
            <person name="Grigoriev I.V."/>
            <person name="Martin F.M."/>
            <person name="Hacquard S."/>
        </authorList>
    </citation>
    <scope>NUCLEOTIDE SEQUENCE</scope>
    <source>
        <strain evidence="5">MPI-CAGE-AT-0147</strain>
    </source>
</reference>
<dbReference type="InterPro" id="IPR036188">
    <property type="entry name" value="FAD/NAD-bd_sf"/>
</dbReference>
<dbReference type="SUPFAM" id="SSF54373">
    <property type="entry name" value="FAD-linked reductases, C-terminal domain"/>
    <property type="match status" value="1"/>
</dbReference>
<dbReference type="EMBL" id="JAGMUV010000005">
    <property type="protein sequence ID" value="KAH7156449.1"/>
    <property type="molecule type" value="Genomic_DNA"/>
</dbReference>
<gene>
    <name evidence="5" type="ORF">EDB81DRAFT_854562</name>
</gene>
<dbReference type="SUPFAM" id="SSF51905">
    <property type="entry name" value="FAD/NAD(P)-binding domain"/>
    <property type="match status" value="1"/>
</dbReference>
<sequence length="422" mass="46058">MATLFDTSHRSRSFASGPAQVSAEVIVVGAGLGGLNAALELQRAGVSCLVLDARDRLGDCMASGAWIDDLHHPRAWNLARSLDGAGAYEHGSVPNRVDLNNPTLWLSTFGSMSVRELVVSQGATPVIQKLADGWTAGIFGLDAGDVPALYFLLVCKSAGGFLNTIGHPARAGRRLRFRAGGPALCDALAERLAPGSVILSQAVKWIDQTSSNKCSRVAPAIPTASYRNIEFSPALAEHKQWMQEFEQPGFYTEVVVAYEKPWWRKQGLNGFAQSVDGPVWETRDSSYDADGLSLLTCIVASNTSRHLWDMFEDKRDETLLAHISDLFSDDNPFPDPLNIIWSSVEPENWIRHVPCPALPTRYLSDLEQDQWAIENKLHFVGSETSRVWRGHIDGALASGSRGADEVLGALWPVADELTVPRL</sequence>
<dbReference type="AlphaFoldDB" id="A0A9P9F925"/>
<feature type="domain" description="Amine oxidase" evidence="4">
    <location>
        <begin position="177"/>
        <end position="407"/>
    </location>
</feature>